<feature type="compositionally biased region" description="Low complexity" evidence="1">
    <location>
        <begin position="81"/>
        <end position="100"/>
    </location>
</feature>
<feature type="compositionally biased region" description="Gly residues" evidence="1">
    <location>
        <begin position="132"/>
        <end position="160"/>
    </location>
</feature>
<sequence>MATVTFDVTPAHAAGNSGGGGGSDNGGGGGSDNGGGGGGGNEGGSGSSGGSGNAGGSDGSGASGSAGSGGQQGQSGGRVISPDLPIVPDPDSSSSRSTSSGKAPAAAPVQRTAPASSGTANQGGAEHEAAGSHGGSDGEGGQQGEYTGGQMIGQTGGGTGKPMTDLFLELTGEDDDSDRPEWAGVPGGRDGAGGGQPDNAGSTKGDLFGDLYVILRNDQGVPILSEAGYVQPVDAEGNLIKLDEDGHPEDEELAQEVEIGRLNVGRAPTSVLDRRADEVITLLKTATEVTTDAAGRLVLTVDDVTKTIDSPLENLAIYVSLMTTGTIPGVDDLPGDAFDFMVDGALTAEDVAGSVAFLAAATDKTGDFSEDQVAYLNAFVGINTVSVGSVTYSDIDYSDFTYDRVSTYGDVTANVLVQQPDGSWLPETVNIYEVVFGSTNVSDQGTLTAWTLAADDALTVVDYIHEYEVPVIFQSASN</sequence>
<dbReference type="EMBL" id="JAGISH010000002">
    <property type="protein sequence ID" value="MBP0481709.1"/>
    <property type="molecule type" value="Genomic_DNA"/>
</dbReference>
<dbReference type="RefSeq" id="WP_209359578.1">
    <property type="nucleotide sequence ID" value="NZ_JAGISH010000002.1"/>
</dbReference>
<name>A0A940MRI1_9RHOB</name>
<accession>A0A940MRI1</accession>
<evidence type="ECO:0000313" key="2">
    <source>
        <dbReference type="EMBL" id="MBP0481709.1"/>
    </source>
</evidence>
<feature type="compositionally biased region" description="Gly residues" evidence="1">
    <location>
        <begin position="16"/>
        <end position="76"/>
    </location>
</feature>
<comment type="caution">
    <text evidence="2">The sequence shown here is derived from an EMBL/GenBank/DDBJ whole genome shotgun (WGS) entry which is preliminary data.</text>
</comment>
<gene>
    <name evidence="2" type="ORF">J5474_04280</name>
</gene>
<feature type="compositionally biased region" description="Gly residues" evidence="1">
    <location>
        <begin position="185"/>
        <end position="196"/>
    </location>
</feature>
<evidence type="ECO:0000313" key="3">
    <source>
        <dbReference type="Proteomes" id="UP000675940"/>
    </source>
</evidence>
<keyword evidence="3" id="KW-1185">Reference proteome</keyword>
<evidence type="ECO:0000256" key="1">
    <source>
        <dbReference type="SAM" id="MobiDB-lite"/>
    </source>
</evidence>
<dbReference type="AlphaFoldDB" id="A0A940MRI1"/>
<feature type="compositionally biased region" description="Polar residues" evidence="1">
    <location>
        <begin position="113"/>
        <end position="122"/>
    </location>
</feature>
<reference evidence="2" key="1">
    <citation type="submission" date="2021-03" db="EMBL/GenBank/DDBJ databases">
        <title>Sagittula salina sp. nov. strain M10.9X isolated from the marine waste.</title>
        <authorList>
            <person name="Satari L."/>
            <person name="Molina-Menor E."/>
            <person name="Vidal-Verdu A."/>
            <person name="Pascual J."/>
            <person name="Pereto J."/>
            <person name="Porcar M."/>
        </authorList>
    </citation>
    <scope>NUCLEOTIDE SEQUENCE</scope>
    <source>
        <strain evidence="2">M10.9X</strain>
    </source>
</reference>
<feature type="region of interest" description="Disordered" evidence="1">
    <location>
        <begin position="1"/>
        <end position="204"/>
    </location>
</feature>
<dbReference type="Proteomes" id="UP000675940">
    <property type="component" value="Unassembled WGS sequence"/>
</dbReference>
<protein>
    <submittedName>
        <fullName evidence="2">Uncharacterized protein</fullName>
    </submittedName>
</protein>
<proteinExistence type="predicted"/>
<organism evidence="2 3">
    <name type="scientific">Sagittula salina</name>
    <dbReference type="NCBI Taxonomy" id="2820268"/>
    <lineage>
        <taxon>Bacteria</taxon>
        <taxon>Pseudomonadati</taxon>
        <taxon>Pseudomonadota</taxon>
        <taxon>Alphaproteobacteria</taxon>
        <taxon>Rhodobacterales</taxon>
        <taxon>Roseobacteraceae</taxon>
        <taxon>Sagittula</taxon>
    </lineage>
</organism>